<feature type="coiled-coil region" evidence="1">
    <location>
        <begin position="41"/>
        <end position="72"/>
    </location>
</feature>
<comment type="caution">
    <text evidence="3">The sequence shown here is derived from an EMBL/GenBank/DDBJ whole genome shotgun (WGS) entry which is preliminary data.</text>
</comment>
<protein>
    <submittedName>
        <fullName evidence="3">Uncharacterized protein</fullName>
    </submittedName>
</protein>
<name>A0A150WGS9_BDEBC</name>
<keyword evidence="1" id="KW-0175">Coiled coil</keyword>
<dbReference type="EMBL" id="LUKF01000016">
    <property type="protein sequence ID" value="KYG62212.1"/>
    <property type="molecule type" value="Genomic_DNA"/>
</dbReference>
<evidence type="ECO:0000313" key="3">
    <source>
        <dbReference type="EMBL" id="KYG62212.1"/>
    </source>
</evidence>
<evidence type="ECO:0000313" key="4">
    <source>
        <dbReference type="Proteomes" id="UP000075391"/>
    </source>
</evidence>
<accession>A0A150WGS9</accession>
<gene>
    <name evidence="3" type="ORF">AZI85_08460</name>
</gene>
<dbReference type="OrthoDB" id="5292140at2"/>
<organism evidence="3 4">
    <name type="scientific">Bdellovibrio bacteriovorus</name>
    <dbReference type="NCBI Taxonomy" id="959"/>
    <lineage>
        <taxon>Bacteria</taxon>
        <taxon>Pseudomonadati</taxon>
        <taxon>Bdellovibrionota</taxon>
        <taxon>Bdellovibrionia</taxon>
        <taxon>Bdellovibrionales</taxon>
        <taxon>Pseudobdellovibrionaceae</taxon>
        <taxon>Bdellovibrio</taxon>
    </lineage>
</organism>
<feature type="coiled-coil region" evidence="1">
    <location>
        <begin position="175"/>
        <end position="230"/>
    </location>
</feature>
<reference evidence="3 4" key="1">
    <citation type="submission" date="2016-03" db="EMBL/GenBank/DDBJ databases">
        <authorList>
            <person name="Ploux O."/>
        </authorList>
    </citation>
    <scope>NUCLEOTIDE SEQUENCE [LARGE SCALE GENOMIC DNA]</scope>
    <source>
        <strain evidence="3 4">BER2</strain>
    </source>
</reference>
<evidence type="ECO:0000256" key="2">
    <source>
        <dbReference type="SAM" id="MobiDB-lite"/>
    </source>
</evidence>
<sequence length="348" mass="39489">MKSMTTSVPEHEKLFDEICNKLNELSTQHQGEEPMPPQPKYEQMQVQMKKFHSELKGSQEELKEKIKSLENVSYGPETLDAQIKQLADQLSAERASNTKLSGDLAKSLELSLQLQLEIQGLKARALQMQSEEKKYSQALFEKNKTLQRDLELNQALKDETAMELAKAKSAFAKEQQLWEEQRDQFEAAIQALKTEKHELKQTVDEMQATIEERDQNIASLNEEIEKISTSFSEVEASAQQQNDVLKNLMSVAETKIIEMKLALDKKALEAQDYYSHLQQALTQLGVLKQENAALKEYVAKLNYYHQQAQQAQMAVAQMAQVAAAQVQTPQQQTAQPQVQQALPPSARN</sequence>
<dbReference type="Proteomes" id="UP000075391">
    <property type="component" value="Unassembled WGS sequence"/>
</dbReference>
<proteinExistence type="predicted"/>
<dbReference type="AlphaFoldDB" id="A0A150WGS9"/>
<feature type="compositionally biased region" description="Low complexity" evidence="2">
    <location>
        <begin position="329"/>
        <end position="341"/>
    </location>
</feature>
<evidence type="ECO:0000256" key="1">
    <source>
        <dbReference type="SAM" id="Coils"/>
    </source>
</evidence>
<feature type="region of interest" description="Disordered" evidence="2">
    <location>
        <begin position="329"/>
        <end position="348"/>
    </location>
</feature>